<dbReference type="InParanoid" id="A0A2K3D331"/>
<evidence type="ECO:0000259" key="8">
    <source>
        <dbReference type="PROSITE" id="PS50922"/>
    </source>
</evidence>
<feature type="transmembrane region" description="Helical" evidence="7">
    <location>
        <begin position="308"/>
        <end position="330"/>
    </location>
</feature>
<evidence type="ECO:0000256" key="3">
    <source>
        <dbReference type="ARBA" id="ARBA00022989"/>
    </source>
</evidence>
<dbReference type="InterPro" id="IPR006634">
    <property type="entry name" value="TLC-dom"/>
</dbReference>
<evidence type="ECO:0000256" key="4">
    <source>
        <dbReference type="ARBA" id="ARBA00023136"/>
    </source>
</evidence>
<keyword evidence="10" id="KW-1185">Reference proteome</keyword>
<dbReference type="RefSeq" id="XP_042918235.1">
    <property type="nucleotide sequence ID" value="XM_043068132.1"/>
</dbReference>
<evidence type="ECO:0000313" key="9">
    <source>
        <dbReference type="EMBL" id="PNW74929.1"/>
    </source>
</evidence>
<dbReference type="GO" id="GO:0005783">
    <property type="term" value="C:endoplasmic reticulum"/>
    <property type="evidence" value="ECO:0000318"/>
    <property type="project" value="GO_Central"/>
</dbReference>
<name>A0A2K3D331_CHLRE</name>
<dbReference type="OrthoDB" id="537032at2759"/>
<evidence type="ECO:0000256" key="5">
    <source>
        <dbReference type="PROSITE-ProRule" id="PRU00205"/>
    </source>
</evidence>
<feature type="region of interest" description="Disordered" evidence="6">
    <location>
        <begin position="560"/>
        <end position="593"/>
    </location>
</feature>
<keyword evidence="4 5" id="KW-0472">Membrane</keyword>
<dbReference type="PaxDb" id="3055-EDP05438"/>
<feature type="transmembrane region" description="Helical" evidence="7">
    <location>
        <begin position="267"/>
        <end position="296"/>
    </location>
</feature>
<evidence type="ECO:0000256" key="6">
    <source>
        <dbReference type="SAM" id="MobiDB-lite"/>
    </source>
</evidence>
<feature type="transmembrane region" description="Helical" evidence="7">
    <location>
        <begin position="223"/>
        <end position="247"/>
    </location>
</feature>
<dbReference type="GO" id="GO:0046513">
    <property type="term" value="P:ceramide biosynthetic process"/>
    <property type="evidence" value="ECO:0000318"/>
    <property type="project" value="GO_Central"/>
</dbReference>
<evidence type="ECO:0000256" key="7">
    <source>
        <dbReference type="SAM" id="Phobius"/>
    </source>
</evidence>
<dbReference type="InterPro" id="IPR016439">
    <property type="entry name" value="Lag1/Lac1-like"/>
</dbReference>
<organism evidence="9 10">
    <name type="scientific">Chlamydomonas reinhardtii</name>
    <name type="common">Chlamydomonas smithii</name>
    <dbReference type="NCBI Taxonomy" id="3055"/>
    <lineage>
        <taxon>Eukaryota</taxon>
        <taxon>Viridiplantae</taxon>
        <taxon>Chlorophyta</taxon>
        <taxon>core chlorophytes</taxon>
        <taxon>Chlorophyceae</taxon>
        <taxon>CS clade</taxon>
        <taxon>Chlamydomonadales</taxon>
        <taxon>Chlamydomonadaceae</taxon>
        <taxon>Chlamydomonas</taxon>
    </lineage>
</organism>
<feature type="compositionally biased region" description="Polar residues" evidence="6">
    <location>
        <begin position="560"/>
        <end position="571"/>
    </location>
</feature>
<sequence>MLPGLSDAASHLRHMLFRYDALRSIAPRGDAEYDAWLAVRSRDLVAYNQLYALLAPSLLLCAGLCLLRVAFVRGVLMWADAGWGFSGRSSSTATAKGGEVERPGATVASAEKDGANMATPGAAAAADLELRWAEGFWTATGGTVLLVWSWRCVVTSNGGCPGLPGLLDTSTCLAGWPLLPVEPAVRRYYSAELAWYLHLLLKHRLGVGLHDSGLMVAHHVATVYLLLLSYCFSLTRAGVLLLALLNLSSPLLHVSKIAHAAGLKRLALVSFASFAAVFAASRVVLFPLIFLPLGLVSSQRHIGRLLQLYPLTFGIVNTLLVALVAMQWGWFVAIVRIIRHAASGDTARLARSAAHMEAAAAARDSSPESSDAAMVVARHSQGYQLYASAGAAGSSSAGVAGEGGCAAVAAAAADTGAGGRDLIGSSTGVSAAGDSSSTGLAGSAAAAAEVGWLRPAVGPAAASDAAAGRVAVAATAAARQEGTSSEKQLGLGVTGHAWQVHASSGSGAATAAVGPRALSEPLIRSPGGSCGDACIPAGVGRGVPLSSCGMSDGAVAAGQQRQVVSGSTAATPHSPERSGQLLSRTPPGLRLRA</sequence>
<dbReference type="ExpressionAtlas" id="A0A2K3D331">
    <property type="expression patterns" value="baseline and differential"/>
</dbReference>
<accession>A0A2K3D331</accession>
<proteinExistence type="predicted"/>
<dbReference type="STRING" id="3055.A0A2K3D331"/>
<evidence type="ECO:0000256" key="1">
    <source>
        <dbReference type="ARBA" id="ARBA00004141"/>
    </source>
</evidence>
<protein>
    <recommendedName>
        <fullName evidence="8">TLC domain-containing protein</fullName>
    </recommendedName>
</protein>
<dbReference type="AlphaFoldDB" id="A0A2K3D331"/>
<dbReference type="KEGG" id="cre:CHLRE_12g504050v5"/>
<comment type="subcellular location">
    <subcellularLocation>
        <location evidence="1">Membrane</location>
        <topology evidence="1">Multi-pass membrane protein</topology>
    </subcellularLocation>
</comment>
<reference evidence="9 10" key="1">
    <citation type="journal article" date="2007" name="Science">
        <title>The Chlamydomonas genome reveals the evolution of key animal and plant functions.</title>
        <authorList>
            <person name="Merchant S.S."/>
            <person name="Prochnik S.E."/>
            <person name="Vallon O."/>
            <person name="Harris E.H."/>
            <person name="Karpowicz S.J."/>
            <person name="Witman G.B."/>
            <person name="Terry A."/>
            <person name="Salamov A."/>
            <person name="Fritz-Laylin L.K."/>
            <person name="Marechal-Drouard L."/>
            <person name="Marshall W.F."/>
            <person name="Qu L.H."/>
            <person name="Nelson D.R."/>
            <person name="Sanderfoot A.A."/>
            <person name="Spalding M.H."/>
            <person name="Kapitonov V.V."/>
            <person name="Ren Q."/>
            <person name="Ferris P."/>
            <person name="Lindquist E."/>
            <person name="Shapiro H."/>
            <person name="Lucas S.M."/>
            <person name="Grimwood J."/>
            <person name="Schmutz J."/>
            <person name="Cardol P."/>
            <person name="Cerutti H."/>
            <person name="Chanfreau G."/>
            <person name="Chen C.L."/>
            <person name="Cognat V."/>
            <person name="Croft M.T."/>
            <person name="Dent R."/>
            <person name="Dutcher S."/>
            <person name="Fernandez E."/>
            <person name="Fukuzawa H."/>
            <person name="Gonzalez-Ballester D."/>
            <person name="Gonzalez-Halphen D."/>
            <person name="Hallmann A."/>
            <person name="Hanikenne M."/>
            <person name="Hippler M."/>
            <person name="Inwood W."/>
            <person name="Jabbari K."/>
            <person name="Kalanon M."/>
            <person name="Kuras R."/>
            <person name="Lefebvre P.A."/>
            <person name="Lemaire S.D."/>
            <person name="Lobanov A.V."/>
            <person name="Lohr M."/>
            <person name="Manuell A."/>
            <person name="Meier I."/>
            <person name="Mets L."/>
            <person name="Mittag M."/>
            <person name="Mittelmeier T."/>
            <person name="Moroney J.V."/>
            <person name="Moseley J."/>
            <person name="Napoli C."/>
            <person name="Nedelcu A.M."/>
            <person name="Niyogi K."/>
            <person name="Novoselov S.V."/>
            <person name="Paulsen I.T."/>
            <person name="Pazour G."/>
            <person name="Purton S."/>
            <person name="Ral J.P."/>
            <person name="Riano-Pachon D.M."/>
            <person name="Riekhof W."/>
            <person name="Rymarquis L."/>
            <person name="Schroda M."/>
            <person name="Stern D."/>
            <person name="Umen J."/>
            <person name="Willows R."/>
            <person name="Wilson N."/>
            <person name="Zimmer S.L."/>
            <person name="Allmer J."/>
            <person name="Balk J."/>
            <person name="Bisova K."/>
            <person name="Chen C.J."/>
            <person name="Elias M."/>
            <person name="Gendler K."/>
            <person name="Hauser C."/>
            <person name="Lamb M.R."/>
            <person name="Ledford H."/>
            <person name="Long J.C."/>
            <person name="Minagawa J."/>
            <person name="Page M.D."/>
            <person name="Pan J."/>
            <person name="Pootakham W."/>
            <person name="Roje S."/>
            <person name="Rose A."/>
            <person name="Stahlberg E."/>
            <person name="Terauchi A.M."/>
            <person name="Yang P."/>
            <person name="Ball S."/>
            <person name="Bowler C."/>
            <person name="Dieckmann C.L."/>
            <person name="Gladyshev V.N."/>
            <person name="Green P."/>
            <person name="Jorgensen R."/>
            <person name="Mayfield S."/>
            <person name="Mueller-Roeber B."/>
            <person name="Rajamani S."/>
            <person name="Sayre R.T."/>
            <person name="Brokstein P."/>
            <person name="Dubchak I."/>
            <person name="Goodstein D."/>
            <person name="Hornick L."/>
            <person name="Huang Y.W."/>
            <person name="Jhaveri J."/>
            <person name="Luo Y."/>
            <person name="Martinez D."/>
            <person name="Ngau W.C."/>
            <person name="Otillar B."/>
            <person name="Poliakov A."/>
            <person name="Porter A."/>
            <person name="Szajkowski L."/>
            <person name="Werner G."/>
            <person name="Zhou K."/>
            <person name="Grigoriev I.V."/>
            <person name="Rokhsar D.S."/>
            <person name="Grossman A.R."/>
        </authorList>
    </citation>
    <scope>NUCLEOTIDE SEQUENCE [LARGE SCALE GENOMIC DNA]</scope>
    <source>
        <strain evidence="10">CC-503</strain>
    </source>
</reference>
<dbReference type="PROSITE" id="PS50922">
    <property type="entry name" value="TLC"/>
    <property type="match status" value="1"/>
</dbReference>
<dbReference type="GO" id="GO:0005789">
    <property type="term" value="C:endoplasmic reticulum membrane"/>
    <property type="evidence" value="ECO:0007669"/>
    <property type="project" value="UniProtKB-SubCell"/>
</dbReference>
<dbReference type="Proteomes" id="UP000006906">
    <property type="component" value="Chromosome 12"/>
</dbReference>
<gene>
    <name evidence="9" type="ORF">CHLRE_12g504050v5</name>
</gene>
<dbReference type="Gramene" id="PNW74929">
    <property type="protein sequence ID" value="PNW74929"/>
    <property type="gene ID" value="CHLRE_12g504050v5"/>
</dbReference>
<feature type="domain" description="TLC" evidence="8">
    <location>
        <begin position="143"/>
        <end position="343"/>
    </location>
</feature>
<dbReference type="GeneID" id="5716441"/>
<dbReference type="PANTHER" id="PTHR12560:SF0">
    <property type="entry name" value="LD18904P"/>
    <property type="match status" value="1"/>
</dbReference>
<dbReference type="EMBL" id="CM008973">
    <property type="protein sequence ID" value="PNW74929.1"/>
    <property type="molecule type" value="Genomic_DNA"/>
</dbReference>
<evidence type="ECO:0000313" key="10">
    <source>
        <dbReference type="Proteomes" id="UP000006906"/>
    </source>
</evidence>
<keyword evidence="2 5" id="KW-0812">Transmembrane</keyword>
<feature type="transmembrane region" description="Helical" evidence="7">
    <location>
        <begin position="50"/>
        <end position="71"/>
    </location>
</feature>
<dbReference type="SMART" id="SM00724">
    <property type="entry name" value="TLC"/>
    <property type="match status" value="1"/>
</dbReference>
<dbReference type="GO" id="GO:0050291">
    <property type="term" value="F:sphingosine N-acyltransferase activity"/>
    <property type="evidence" value="ECO:0000318"/>
    <property type="project" value="GO_Central"/>
</dbReference>
<dbReference type="PANTHER" id="PTHR12560">
    <property type="entry name" value="LONGEVITY ASSURANCE FACTOR 1 LAG1"/>
    <property type="match status" value="1"/>
</dbReference>
<evidence type="ECO:0000256" key="2">
    <source>
        <dbReference type="ARBA" id="ARBA00022692"/>
    </source>
</evidence>
<dbReference type="Pfam" id="PF03798">
    <property type="entry name" value="TRAM_LAG1_CLN8"/>
    <property type="match status" value="1"/>
</dbReference>
<keyword evidence="3 7" id="KW-1133">Transmembrane helix</keyword>